<comment type="caution">
    <text evidence="2">The sequence shown here is derived from an EMBL/GenBank/DDBJ whole genome shotgun (WGS) entry which is preliminary data.</text>
</comment>
<dbReference type="InterPro" id="IPR016181">
    <property type="entry name" value="Acyl_CoA_acyltransferase"/>
</dbReference>
<dbReference type="EMBL" id="JACHEH010000005">
    <property type="protein sequence ID" value="MBB6169024.1"/>
    <property type="molecule type" value="Genomic_DNA"/>
</dbReference>
<dbReference type="InterPro" id="IPR000182">
    <property type="entry name" value="GNAT_dom"/>
</dbReference>
<dbReference type="PANTHER" id="PTHR47237">
    <property type="entry name" value="SLL0310 PROTEIN"/>
    <property type="match status" value="1"/>
</dbReference>
<dbReference type="InterPro" id="IPR041496">
    <property type="entry name" value="YitH/HolE_GNAT"/>
</dbReference>
<dbReference type="Pfam" id="PF00583">
    <property type="entry name" value="Acetyltransf_1"/>
    <property type="match status" value="1"/>
</dbReference>
<evidence type="ECO:0000313" key="3">
    <source>
        <dbReference type="Proteomes" id="UP000588017"/>
    </source>
</evidence>
<proteinExistence type="predicted"/>
<dbReference type="SUPFAM" id="SSF55729">
    <property type="entry name" value="Acyl-CoA N-acyltransferases (Nat)"/>
    <property type="match status" value="1"/>
</dbReference>
<name>A0A841KDL4_9HYPH</name>
<dbReference type="RefSeq" id="WP_183335320.1">
    <property type="nucleotide sequence ID" value="NZ_BMHX01000005.1"/>
</dbReference>
<dbReference type="Gene3D" id="3.40.630.30">
    <property type="match status" value="1"/>
</dbReference>
<evidence type="ECO:0000259" key="1">
    <source>
        <dbReference type="PROSITE" id="PS51186"/>
    </source>
</evidence>
<dbReference type="GO" id="GO:0016747">
    <property type="term" value="F:acyltransferase activity, transferring groups other than amino-acyl groups"/>
    <property type="evidence" value="ECO:0007669"/>
    <property type="project" value="InterPro"/>
</dbReference>
<sequence>MQHAPTIRPLTPAEVETLVDWAALEGWNPGLADAAAFHAADPEGFLGAFVDGTLVAGISAVAYGDSFGFIGLYICRPGHRGKGYGKAVWDAGMARLAGRTVGLDGVPAQQANYRTMGFAPAYRTIRYSGRLATPQATSAAIAPVTTELMAAVAAFDAPFFPAPRRAFLDLWLRPPHVAFAATGGDGITGYGVARPCRDGFKIGPLFARDGATAERLLGALAEACGGPVHIDVLETAGAFADFLAGAGLSPGFETARMYRGPAPAIDMSGVFGVTTLELG</sequence>
<dbReference type="Pfam" id="PF18014">
    <property type="entry name" value="Acetyltransf_18"/>
    <property type="match status" value="1"/>
</dbReference>
<evidence type="ECO:0000313" key="2">
    <source>
        <dbReference type="EMBL" id="MBB6169024.1"/>
    </source>
</evidence>
<reference evidence="2 3" key="1">
    <citation type="submission" date="2020-08" db="EMBL/GenBank/DDBJ databases">
        <title>Genomic Encyclopedia of Type Strains, Phase IV (KMG-IV): sequencing the most valuable type-strain genomes for metagenomic binning, comparative biology and taxonomic classification.</title>
        <authorList>
            <person name="Goeker M."/>
        </authorList>
    </citation>
    <scope>NUCLEOTIDE SEQUENCE [LARGE SCALE GENOMIC DNA]</scope>
    <source>
        <strain evidence="2 3">DSM 101465</strain>
    </source>
</reference>
<dbReference type="AlphaFoldDB" id="A0A841KDL4"/>
<accession>A0A841KDL4</accession>
<dbReference type="PANTHER" id="PTHR47237:SF1">
    <property type="entry name" value="SLL0310 PROTEIN"/>
    <property type="match status" value="1"/>
</dbReference>
<protein>
    <submittedName>
        <fullName evidence="2">GNAT superfamily N-acetyltransferase</fullName>
    </submittedName>
</protein>
<keyword evidence="3" id="KW-1185">Reference proteome</keyword>
<dbReference type="Proteomes" id="UP000588017">
    <property type="component" value="Unassembled WGS sequence"/>
</dbReference>
<organism evidence="2 3">
    <name type="scientific">Chelatococcus composti</name>
    <dbReference type="NCBI Taxonomy" id="1743235"/>
    <lineage>
        <taxon>Bacteria</taxon>
        <taxon>Pseudomonadati</taxon>
        <taxon>Pseudomonadota</taxon>
        <taxon>Alphaproteobacteria</taxon>
        <taxon>Hyphomicrobiales</taxon>
        <taxon>Chelatococcaceae</taxon>
        <taxon>Chelatococcus</taxon>
    </lineage>
</organism>
<feature type="domain" description="N-acetyltransferase" evidence="1">
    <location>
        <begin position="5"/>
        <end position="134"/>
    </location>
</feature>
<gene>
    <name evidence="2" type="ORF">HNQ73_002661</name>
</gene>
<dbReference type="CDD" id="cd04301">
    <property type="entry name" value="NAT_SF"/>
    <property type="match status" value="1"/>
</dbReference>
<dbReference type="PROSITE" id="PS51186">
    <property type="entry name" value="GNAT"/>
    <property type="match status" value="1"/>
</dbReference>
<keyword evidence="2" id="KW-0808">Transferase</keyword>
<dbReference type="Gene3D" id="3.40.630.90">
    <property type="match status" value="1"/>
</dbReference>
<dbReference type="InterPro" id="IPR052729">
    <property type="entry name" value="Acyl/Acetyltrans_Enzymes"/>
</dbReference>